<evidence type="ECO:0000256" key="1">
    <source>
        <dbReference type="SAM" id="MobiDB-lite"/>
    </source>
</evidence>
<gene>
    <name evidence="2" type="ORF">CAMGR0001_1335</name>
</gene>
<keyword evidence="3" id="KW-1185">Reference proteome</keyword>
<evidence type="ECO:0000313" key="3">
    <source>
        <dbReference type="Proteomes" id="UP000005709"/>
    </source>
</evidence>
<accession>C8PJD6</accession>
<protein>
    <submittedName>
        <fullName evidence="2">Uncharacterized protein</fullName>
    </submittedName>
</protein>
<dbReference type="EMBL" id="ACYG01000027">
    <property type="protein sequence ID" value="EEV17041.1"/>
    <property type="molecule type" value="Genomic_DNA"/>
</dbReference>
<comment type="caution">
    <text evidence="2">The sequence shown here is derived from an EMBL/GenBank/DDBJ whole genome shotgun (WGS) entry which is preliminary data.</text>
</comment>
<evidence type="ECO:0000313" key="2">
    <source>
        <dbReference type="EMBL" id="EEV17041.1"/>
    </source>
</evidence>
<sequence>MEVKFKQTHVSGKFNQRSENDERSVLRPKAFDGGRDGRF</sequence>
<proteinExistence type="predicted"/>
<dbReference type="Proteomes" id="UP000005709">
    <property type="component" value="Unassembled WGS sequence"/>
</dbReference>
<feature type="region of interest" description="Disordered" evidence="1">
    <location>
        <begin position="1"/>
        <end position="39"/>
    </location>
</feature>
<feature type="compositionally biased region" description="Basic and acidic residues" evidence="1">
    <location>
        <begin position="16"/>
        <end position="39"/>
    </location>
</feature>
<name>C8PJD6_9BACT</name>
<reference evidence="2 3" key="1">
    <citation type="submission" date="2009-07" db="EMBL/GenBank/DDBJ databases">
        <authorList>
            <person name="Madupu R."/>
            <person name="Sebastian Y."/>
            <person name="Durkin A.S."/>
            <person name="Torralba M."/>
            <person name="Methe B."/>
            <person name="Sutton G.G."/>
            <person name="Strausberg R.L."/>
            <person name="Nelson K.E."/>
        </authorList>
    </citation>
    <scope>NUCLEOTIDE SEQUENCE [LARGE SCALE GENOMIC DNA]</scope>
    <source>
        <strain evidence="2 3">RM3268</strain>
    </source>
</reference>
<dbReference type="AlphaFoldDB" id="C8PJD6"/>
<organism evidence="2 3">
    <name type="scientific">Campylobacter gracilis RM3268</name>
    <dbReference type="NCBI Taxonomy" id="553220"/>
    <lineage>
        <taxon>Bacteria</taxon>
        <taxon>Pseudomonadati</taxon>
        <taxon>Campylobacterota</taxon>
        <taxon>Epsilonproteobacteria</taxon>
        <taxon>Campylobacterales</taxon>
        <taxon>Campylobacteraceae</taxon>
        <taxon>Campylobacter</taxon>
    </lineage>
</organism>